<feature type="signal peptide" evidence="2">
    <location>
        <begin position="1"/>
        <end position="26"/>
    </location>
</feature>
<proteinExistence type="predicted"/>
<name>A0A1C9U4P4_9BACT</name>
<dbReference type="PROSITE" id="PS51257">
    <property type="entry name" value="PROKAR_LIPOPROTEIN"/>
    <property type="match status" value="1"/>
</dbReference>
<keyword evidence="2" id="KW-0732">Signal</keyword>
<reference evidence="3" key="1">
    <citation type="journal article" date="2016" name="Sci. Rep.">
        <title>Triclosan Resistome from Metagenome Reveals Diverse Enoyl Acyl Carrier Protein Reductases and Selective Enrichment of Triclosan Resistance Genes.</title>
        <authorList>
            <person name="Khan R."/>
            <person name="Kong H.G."/>
            <person name="Jung Y.H."/>
            <person name="Choi J."/>
            <person name="Baek K.Y."/>
            <person name="Hwang E.C."/>
            <person name="Lee S.W."/>
        </authorList>
    </citation>
    <scope>NUCLEOTIDE SEQUENCE</scope>
</reference>
<keyword evidence="1" id="KW-0175">Coiled coil</keyword>
<feature type="chain" id="PRO_5008894750" evidence="2">
    <location>
        <begin position="27"/>
        <end position="346"/>
    </location>
</feature>
<evidence type="ECO:0000313" key="3">
    <source>
        <dbReference type="EMBL" id="AOR51108.1"/>
    </source>
</evidence>
<dbReference type="EMBL" id="KT982360">
    <property type="protein sequence ID" value="AOR51108.1"/>
    <property type="molecule type" value="Genomic_DNA"/>
</dbReference>
<feature type="coiled-coil region" evidence="1">
    <location>
        <begin position="107"/>
        <end position="134"/>
    </location>
</feature>
<sequence>MKLTVRLHLLLLIAALVAVSACSVFAQGDGASRGELLRVDLERTDEMIDRAAEATRTCDNPAASLALDRARQLLAQAKERFDANQYDMSRRLMILSRDQVKLAMAACRLLEEQEGNVQRRLERAQDLLDKAGEQVAGLGQGPVVTLYESARSNLTRAWEFYYNREYRPALKLAEQVENAARKILGLSGSPAQDENMQRRFDNAEQAVEQARQAVVGCTDQNAIKLLEQAEKALLLARELDEQGRYGGATMAANNARELANRATRHCQGGDRLTVRLDALQARADQLWEQSLGFEDAKRKFVQNLLEQVFSQLTLAREQLAAGEVGRTEAALQAAGLLLRQAEAAAK</sequence>
<evidence type="ECO:0000256" key="1">
    <source>
        <dbReference type="SAM" id="Coils"/>
    </source>
</evidence>
<accession>A0A1C9U4P4</accession>
<evidence type="ECO:0000256" key="2">
    <source>
        <dbReference type="SAM" id="SignalP"/>
    </source>
</evidence>
<dbReference type="AlphaFoldDB" id="A0A1C9U4P4"/>
<organism evidence="3">
    <name type="scientific">uncultured bacterium pAW1</name>
    <dbReference type="NCBI Taxonomy" id="1781155"/>
    <lineage>
        <taxon>Bacteria</taxon>
        <taxon>environmental samples</taxon>
    </lineage>
</organism>
<protein>
    <submittedName>
        <fullName evidence="3">Filamin-A-interacting protein 1 isoform X2</fullName>
    </submittedName>
</protein>